<keyword evidence="3" id="KW-0175">Coiled coil</keyword>
<dbReference type="RefSeq" id="WP_161316562.1">
    <property type="nucleotide sequence ID" value="NZ_WTUW01000009.1"/>
</dbReference>
<dbReference type="PANTHER" id="PTHR45138">
    <property type="entry name" value="REGULATORY COMPONENTS OF SENSORY TRANSDUCTION SYSTEM"/>
    <property type="match status" value="1"/>
</dbReference>
<evidence type="ECO:0000313" key="6">
    <source>
        <dbReference type="EMBL" id="MZR31983.1"/>
    </source>
</evidence>
<evidence type="ECO:0000256" key="2">
    <source>
        <dbReference type="ARBA" id="ARBA00034247"/>
    </source>
</evidence>
<dbReference type="GO" id="GO:0052621">
    <property type="term" value="F:diguanylate cyclase activity"/>
    <property type="evidence" value="ECO:0007669"/>
    <property type="project" value="UniProtKB-EC"/>
</dbReference>
<protein>
    <recommendedName>
        <fullName evidence="1">diguanylate cyclase</fullName>
        <ecNumber evidence="1">2.7.7.65</ecNumber>
    </recommendedName>
</protein>
<feature type="coiled-coil region" evidence="3">
    <location>
        <begin position="58"/>
        <end position="85"/>
    </location>
</feature>
<proteinExistence type="predicted"/>
<feature type="compositionally biased region" description="Polar residues" evidence="4">
    <location>
        <begin position="1"/>
        <end position="12"/>
    </location>
</feature>
<dbReference type="InterPro" id="IPR050469">
    <property type="entry name" value="Diguanylate_Cyclase"/>
</dbReference>
<dbReference type="InterPro" id="IPR029787">
    <property type="entry name" value="Nucleotide_cyclase"/>
</dbReference>
<dbReference type="EMBL" id="WTUW01000009">
    <property type="protein sequence ID" value="MZR31983.1"/>
    <property type="molecule type" value="Genomic_DNA"/>
</dbReference>
<dbReference type="CDD" id="cd01949">
    <property type="entry name" value="GGDEF"/>
    <property type="match status" value="1"/>
</dbReference>
<organism evidence="6 7">
    <name type="scientific">Sneathiella litorea</name>
    <dbReference type="NCBI Taxonomy" id="2606216"/>
    <lineage>
        <taxon>Bacteria</taxon>
        <taxon>Pseudomonadati</taxon>
        <taxon>Pseudomonadota</taxon>
        <taxon>Alphaproteobacteria</taxon>
        <taxon>Sneathiellales</taxon>
        <taxon>Sneathiellaceae</taxon>
        <taxon>Sneathiella</taxon>
    </lineage>
</organism>
<dbReference type="AlphaFoldDB" id="A0A6L8WC38"/>
<evidence type="ECO:0000313" key="7">
    <source>
        <dbReference type="Proteomes" id="UP000476030"/>
    </source>
</evidence>
<reference evidence="6 7" key="1">
    <citation type="submission" date="2019-12" db="EMBL/GenBank/DDBJ databases">
        <title>Snethiella sp. nov. sp. isolated from sea sand.</title>
        <authorList>
            <person name="Kim J."/>
            <person name="Jeong S.E."/>
            <person name="Jung H.S."/>
            <person name="Jeon C.O."/>
        </authorList>
    </citation>
    <scope>NUCLEOTIDE SEQUENCE [LARGE SCALE GENOMIC DNA]</scope>
    <source>
        <strain evidence="6 7">DP05</strain>
    </source>
</reference>
<dbReference type="SMART" id="SM00267">
    <property type="entry name" value="GGDEF"/>
    <property type="match status" value="1"/>
</dbReference>
<name>A0A6L8WC38_9PROT</name>
<evidence type="ECO:0000259" key="5">
    <source>
        <dbReference type="PROSITE" id="PS50887"/>
    </source>
</evidence>
<dbReference type="PROSITE" id="PS50887">
    <property type="entry name" value="GGDEF"/>
    <property type="match status" value="1"/>
</dbReference>
<dbReference type="EC" id="2.7.7.65" evidence="1"/>
<feature type="domain" description="GGDEF" evidence="5">
    <location>
        <begin position="116"/>
        <end position="244"/>
    </location>
</feature>
<comment type="caution">
    <text evidence="6">The sequence shown here is derived from an EMBL/GenBank/DDBJ whole genome shotgun (WGS) entry which is preliminary data.</text>
</comment>
<evidence type="ECO:0000256" key="3">
    <source>
        <dbReference type="SAM" id="Coils"/>
    </source>
</evidence>
<dbReference type="InterPro" id="IPR000160">
    <property type="entry name" value="GGDEF_dom"/>
</dbReference>
<gene>
    <name evidence="6" type="ORF">GQE98_15195</name>
</gene>
<dbReference type="SUPFAM" id="SSF55073">
    <property type="entry name" value="Nucleotide cyclase"/>
    <property type="match status" value="1"/>
</dbReference>
<comment type="catalytic activity">
    <reaction evidence="2">
        <text>2 GTP = 3',3'-c-di-GMP + 2 diphosphate</text>
        <dbReference type="Rhea" id="RHEA:24898"/>
        <dbReference type="ChEBI" id="CHEBI:33019"/>
        <dbReference type="ChEBI" id="CHEBI:37565"/>
        <dbReference type="ChEBI" id="CHEBI:58805"/>
        <dbReference type="EC" id="2.7.7.65"/>
    </reaction>
</comment>
<dbReference type="NCBIfam" id="TIGR00254">
    <property type="entry name" value="GGDEF"/>
    <property type="match status" value="1"/>
</dbReference>
<dbReference type="Proteomes" id="UP000476030">
    <property type="component" value="Unassembled WGS sequence"/>
</dbReference>
<dbReference type="Pfam" id="PF00990">
    <property type="entry name" value="GGDEF"/>
    <property type="match status" value="1"/>
</dbReference>
<accession>A0A6L8WC38</accession>
<dbReference type="InterPro" id="IPR043128">
    <property type="entry name" value="Rev_trsase/Diguanyl_cyclase"/>
</dbReference>
<dbReference type="Gene3D" id="3.30.70.270">
    <property type="match status" value="1"/>
</dbReference>
<keyword evidence="7" id="KW-1185">Reference proteome</keyword>
<evidence type="ECO:0000256" key="1">
    <source>
        <dbReference type="ARBA" id="ARBA00012528"/>
    </source>
</evidence>
<feature type="region of interest" description="Disordered" evidence="4">
    <location>
        <begin position="1"/>
        <end position="30"/>
    </location>
</feature>
<sequence>MKIGPSGQNRSVAESSRKSEKARASAISRYSAPRQIDDSASVLGIPETELTPRVRDAIFTLMSEVDTLRQNIKDLTRRLNETEQIADQDPLLPIYNRRAFVRELTRVQASVERYQTEASLVYLDLNHFKSINDDLGHEAGDYVLAQVAMRLKECVRDTDIVGRLGGDEFGLILSRTKPEDARNLIDRLPQLFAEKPIIWKGAALETSLASGVVSIHAGQNPEKTLSAADTEMYKRKQQASRPEA</sequence>
<dbReference type="PANTHER" id="PTHR45138:SF9">
    <property type="entry name" value="DIGUANYLATE CYCLASE DGCM-RELATED"/>
    <property type="match status" value="1"/>
</dbReference>
<evidence type="ECO:0000256" key="4">
    <source>
        <dbReference type="SAM" id="MobiDB-lite"/>
    </source>
</evidence>